<sequence length="209" mass="23347">MRYTLLTILVILFFAAPIVAQETTVIPLKIEAKKESKTAPPAVYIIPEIKKQPNVNFLDSMMKPRIDMTPDNRLVKPGRDVKLNPRLGFEEKKDSKSFHGDQYLGDVKTTGKFVGIVCRDHEYVDGDRVKIYADGKVIEHNLMLGGAFKGVNHTLKKGFNRIDFEALNQGTSGPNTAQVNIYDENGKVISSKKWLLSTGSKATIIVIQE</sequence>
<dbReference type="AlphaFoldDB" id="A0A1K1QIT1"/>
<organism evidence="1 2">
    <name type="scientific">Cellulophaga fucicola</name>
    <dbReference type="NCBI Taxonomy" id="76595"/>
    <lineage>
        <taxon>Bacteria</taxon>
        <taxon>Pseudomonadati</taxon>
        <taxon>Bacteroidota</taxon>
        <taxon>Flavobacteriia</taxon>
        <taxon>Flavobacteriales</taxon>
        <taxon>Flavobacteriaceae</taxon>
        <taxon>Cellulophaga</taxon>
    </lineage>
</organism>
<evidence type="ECO:0008006" key="3">
    <source>
        <dbReference type="Google" id="ProtNLM"/>
    </source>
</evidence>
<dbReference type="STRING" id="76595.SAMN05660313_02655"/>
<evidence type="ECO:0000313" key="2">
    <source>
        <dbReference type="Proteomes" id="UP000183257"/>
    </source>
</evidence>
<proteinExistence type="predicted"/>
<dbReference type="Proteomes" id="UP000183257">
    <property type="component" value="Unassembled WGS sequence"/>
</dbReference>
<protein>
    <recommendedName>
        <fullName evidence="3">Secreted protein</fullName>
    </recommendedName>
</protein>
<evidence type="ECO:0000313" key="1">
    <source>
        <dbReference type="EMBL" id="SFW59596.1"/>
    </source>
</evidence>
<keyword evidence="2" id="KW-1185">Reference proteome</keyword>
<gene>
    <name evidence="1" type="ORF">SAMN05660313_02655</name>
</gene>
<name>A0A1K1QIT1_9FLAO</name>
<dbReference type="RefSeq" id="WP_072304286.1">
    <property type="nucleotide sequence ID" value="NZ_FPIY01000004.1"/>
</dbReference>
<dbReference type="OrthoDB" id="1148517at2"/>
<reference evidence="2" key="1">
    <citation type="submission" date="2016-11" db="EMBL/GenBank/DDBJ databases">
        <authorList>
            <person name="Varghese N."/>
            <person name="Submissions S."/>
        </authorList>
    </citation>
    <scope>NUCLEOTIDE SEQUENCE [LARGE SCALE GENOMIC DNA]</scope>
    <source>
        <strain evidence="2">DSM 24786</strain>
    </source>
</reference>
<dbReference type="EMBL" id="FPIY01000004">
    <property type="protein sequence ID" value="SFW59596.1"/>
    <property type="molecule type" value="Genomic_DNA"/>
</dbReference>
<accession>A0A1K1QIT1</accession>